<dbReference type="OrthoDB" id="683049at2759"/>
<proteinExistence type="predicted"/>
<dbReference type="PANTHER" id="PTHR31704">
    <property type="entry name" value="MYB/SANT-LIKE DNA-BINDING DOMAIN PROTEIN-RELATED"/>
    <property type="match status" value="1"/>
</dbReference>
<evidence type="ECO:0000313" key="4">
    <source>
        <dbReference type="Proteomes" id="UP000829196"/>
    </source>
</evidence>
<feature type="region of interest" description="Disordered" evidence="1">
    <location>
        <begin position="155"/>
        <end position="184"/>
    </location>
</feature>
<dbReference type="PANTHER" id="PTHR31704:SF37">
    <property type="entry name" value="HEAT SHOCK PROTEIN"/>
    <property type="match status" value="1"/>
</dbReference>
<evidence type="ECO:0000259" key="2">
    <source>
        <dbReference type="Pfam" id="PF12776"/>
    </source>
</evidence>
<dbReference type="Pfam" id="PF12776">
    <property type="entry name" value="Myb_DNA-bind_3"/>
    <property type="match status" value="1"/>
</dbReference>
<feature type="compositionally biased region" description="Basic and acidic residues" evidence="1">
    <location>
        <begin position="157"/>
        <end position="183"/>
    </location>
</feature>
<gene>
    <name evidence="3" type="ORF">KFK09_026183</name>
</gene>
<organism evidence="3 4">
    <name type="scientific">Dendrobium nobile</name>
    <name type="common">Orchid</name>
    <dbReference type="NCBI Taxonomy" id="94219"/>
    <lineage>
        <taxon>Eukaryota</taxon>
        <taxon>Viridiplantae</taxon>
        <taxon>Streptophyta</taxon>
        <taxon>Embryophyta</taxon>
        <taxon>Tracheophyta</taxon>
        <taxon>Spermatophyta</taxon>
        <taxon>Magnoliopsida</taxon>
        <taxon>Liliopsida</taxon>
        <taxon>Asparagales</taxon>
        <taxon>Orchidaceae</taxon>
        <taxon>Epidendroideae</taxon>
        <taxon>Malaxideae</taxon>
        <taxon>Dendrobiinae</taxon>
        <taxon>Dendrobium</taxon>
    </lineage>
</organism>
<comment type="caution">
    <text evidence="3">The sequence shown here is derived from an EMBL/GenBank/DDBJ whole genome shotgun (WGS) entry which is preliminary data.</text>
</comment>
<dbReference type="Proteomes" id="UP000829196">
    <property type="component" value="Unassembled WGS sequence"/>
</dbReference>
<feature type="domain" description="Myb/SANT-like" evidence="2">
    <location>
        <begin position="13"/>
        <end position="106"/>
    </location>
</feature>
<name>A0A8T3A7L5_DENNO</name>
<dbReference type="InterPro" id="IPR024752">
    <property type="entry name" value="Myb/SANT-like_dom"/>
</dbReference>
<evidence type="ECO:0000313" key="3">
    <source>
        <dbReference type="EMBL" id="KAI0491921.1"/>
    </source>
</evidence>
<keyword evidence="4" id="KW-1185">Reference proteome</keyword>
<dbReference type="EMBL" id="JAGYWB010000018">
    <property type="protein sequence ID" value="KAI0491921.1"/>
    <property type="molecule type" value="Genomic_DNA"/>
</dbReference>
<dbReference type="AlphaFoldDB" id="A0A8T3A7L5"/>
<protein>
    <recommendedName>
        <fullName evidence="2">Myb/SANT-like domain-containing protein</fullName>
    </recommendedName>
</protein>
<accession>A0A8T3A7L5</accession>
<sequence>MAKQRECGPPATWDINNTILYCDLCIEEIELGNRPSTHFNKEGWTNLMTKFNSRTGRSYDRTQLKNKWDHLKKDWKLWKELLRGETGLGWNPIKRTVDASNEWWNDKIQVIPAARKFRFNGIPPELEQKLEIMFSRIVATGNNVWIPNSGVLPSEVSNDHHNSSEEKDFQDDDPHTEIGHEEDAIFPTAFQRSQTSTTLLKRKRVKPVRLAGKQLFLNHIESLVKAAESVSSTIATSTSQRRTITILDAVAEISAIPEIYDDLELYAFAIEYLQDRNSRESLMGIPSERKVWWLRRCFNKSSN</sequence>
<reference evidence="3" key="1">
    <citation type="journal article" date="2022" name="Front. Genet.">
        <title>Chromosome-Scale Assembly of the Dendrobium nobile Genome Provides Insights Into the Molecular Mechanism of the Biosynthesis of the Medicinal Active Ingredient of Dendrobium.</title>
        <authorList>
            <person name="Xu Q."/>
            <person name="Niu S.-C."/>
            <person name="Li K.-L."/>
            <person name="Zheng P.-J."/>
            <person name="Zhang X.-J."/>
            <person name="Jia Y."/>
            <person name="Liu Y."/>
            <person name="Niu Y.-X."/>
            <person name="Yu L.-H."/>
            <person name="Chen D.-F."/>
            <person name="Zhang G.-Q."/>
        </authorList>
    </citation>
    <scope>NUCLEOTIDE SEQUENCE</scope>
    <source>
        <tissue evidence="3">Leaf</tissue>
    </source>
</reference>
<evidence type="ECO:0000256" key="1">
    <source>
        <dbReference type="SAM" id="MobiDB-lite"/>
    </source>
</evidence>